<keyword evidence="3 9" id="KW-0813">Transport</keyword>
<feature type="transmembrane region" description="Helical" evidence="9">
    <location>
        <begin position="146"/>
        <end position="166"/>
    </location>
</feature>
<evidence type="ECO:0000256" key="6">
    <source>
        <dbReference type="ARBA" id="ARBA00022989"/>
    </source>
</evidence>
<reference evidence="12" key="1">
    <citation type="submission" date="2022-11" db="UniProtKB">
        <authorList>
            <consortium name="WormBaseParasite"/>
        </authorList>
    </citation>
    <scope>IDENTIFICATION</scope>
</reference>
<evidence type="ECO:0000256" key="8">
    <source>
        <dbReference type="ARBA" id="ARBA00025800"/>
    </source>
</evidence>
<proteinExistence type="inferred from homology"/>
<dbReference type="AlphaFoldDB" id="A0A915EKD2"/>
<feature type="region of interest" description="Disordered" evidence="10">
    <location>
        <begin position="1"/>
        <end position="23"/>
    </location>
</feature>
<sequence length="183" mass="20390">MFDRLHRVVNPSQPSADPESQSQQELTSELNEITNLSWETRIYCFAGCFILSMVCSILGSPMLFVGKLTGFAVMVSLGSVISIVGMCFSPHVFLQPSCKFSSFFLSSPMKQLKKMFEPVRIVATLLFLIMIVLTLVAGLVLINPALAVICIIGQYLAMAWYSLSYIPMPGVWFRDVFPKYAVL</sequence>
<comment type="function">
    <text evidence="1 9">May be involved in fusion of retrograde transport vesicles derived from an endocytic compartment with the Golgi complex.</text>
</comment>
<dbReference type="WBParaSite" id="jg7227">
    <property type="protein sequence ID" value="jg7227"/>
    <property type="gene ID" value="jg7227"/>
</dbReference>
<dbReference type="GO" id="GO:0016020">
    <property type="term" value="C:membrane"/>
    <property type="evidence" value="ECO:0007669"/>
    <property type="project" value="UniProtKB-SubCell"/>
</dbReference>
<feature type="transmembrane region" description="Helical" evidence="9">
    <location>
        <begin position="71"/>
        <end position="94"/>
    </location>
</feature>
<dbReference type="InterPro" id="IPR007305">
    <property type="entry name" value="Vesicle_transpt_Got1/SFT2"/>
</dbReference>
<comment type="similarity">
    <text evidence="8 9">Belongs to the SFT2 family.</text>
</comment>
<evidence type="ECO:0000256" key="1">
    <source>
        <dbReference type="ARBA" id="ARBA00003566"/>
    </source>
</evidence>
<dbReference type="GO" id="GO:0012505">
    <property type="term" value="C:endomembrane system"/>
    <property type="evidence" value="ECO:0007669"/>
    <property type="project" value="UniProtKB-ARBA"/>
</dbReference>
<feature type="transmembrane region" description="Helical" evidence="9">
    <location>
        <begin position="42"/>
        <end position="65"/>
    </location>
</feature>
<keyword evidence="11" id="KW-1185">Reference proteome</keyword>
<organism evidence="11 12">
    <name type="scientific">Ditylenchus dipsaci</name>
    <dbReference type="NCBI Taxonomy" id="166011"/>
    <lineage>
        <taxon>Eukaryota</taxon>
        <taxon>Metazoa</taxon>
        <taxon>Ecdysozoa</taxon>
        <taxon>Nematoda</taxon>
        <taxon>Chromadorea</taxon>
        <taxon>Rhabditida</taxon>
        <taxon>Tylenchina</taxon>
        <taxon>Tylenchomorpha</taxon>
        <taxon>Sphaerularioidea</taxon>
        <taxon>Anguinidae</taxon>
        <taxon>Anguininae</taxon>
        <taxon>Ditylenchus</taxon>
    </lineage>
</organism>
<protein>
    <recommendedName>
        <fullName evidence="9">Vesicle transport protein</fullName>
    </recommendedName>
</protein>
<feature type="transmembrane region" description="Helical" evidence="9">
    <location>
        <begin position="119"/>
        <end position="140"/>
    </location>
</feature>
<evidence type="ECO:0000256" key="10">
    <source>
        <dbReference type="SAM" id="MobiDB-lite"/>
    </source>
</evidence>
<evidence type="ECO:0000256" key="2">
    <source>
        <dbReference type="ARBA" id="ARBA00004141"/>
    </source>
</evidence>
<evidence type="ECO:0000256" key="9">
    <source>
        <dbReference type="RuleBase" id="RU363111"/>
    </source>
</evidence>
<dbReference type="GO" id="GO:0005737">
    <property type="term" value="C:cytoplasm"/>
    <property type="evidence" value="ECO:0007669"/>
    <property type="project" value="UniProtKB-ARBA"/>
</dbReference>
<keyword evidence="4 9" id="KW-0812">Transmembrane</keyword>
<dbReference type="PANTHER" id="PTHR23137">
    <property type="entry name" value="VESICLE TRANSPORT PROTEIN-RELATED"/>
    <property type="match status" value="1"/>
</dbReference>
<evidence type="ECO:0000256" key="4">
    <source>
        <dbReference type="ARBA" id="ARBA00022692"/>
    </source>
</evidence>
<keyword evidence="6 9" id="KW-1133">Transmembrane helix</keyword>
<keyword evidence="5 9" id="KW-0653">Protein transport</keyword>
<dbReference type="InterPro" id="IPR011691">
    <property type="entry name" value="Vesicle_transpt_SFT2"/>
</dbReference>
<dbReference type="Pfam" id="PF04178">
    <property type="entry name" value="Got1"/>
    <property type="match status" value="1"/>
</dbReference>
<dbReference type="PANTHER" id="PTHR23137:SF6">
    <property type="entry name" value="VESICLE TRANSPORT PROTEIN"/>
    <property type="match status" value="1"/>
</dbReference>
<dbReference type="GO" id="GO:0015031">
    <property type="term" value="P:protein transport"/>
    <property type="evidence" value="ECO:0007669"/>
    <property type="project" value="UniProtKB-KW"/>
</dbReference>
<comment type="subcellular location">
    <subcellularLocation>
        <location evidence="2 9">Membrane</location>
        <topology evidence="2 9">Multi-pass membrane protein</topology>
    </subcellularLocation>
</comment>
<feature type="compositionally biased region" description="Polar residues" evidence="10">
    <location>
        <begin position="10"/>
        <end position="23"/>
    </location>
</feature>
<name>A0A915EKD2_9BILA</name>
<dbReference type="Proteomes" id="UP000887574">
    <property type="component" value="Unplaced"/>
</dbReference>
<keyword evidence="7 9" id="KW-0472">Membrane</keyword>
<evidence type="ECO:0000256" key="7">
    <source>
        <dbReference type="ARBA" id="ARBA00023136"/>
    </source>
</evidence>
<evidence type="ECO:0000256" key="3">
    <source>
        <dbReference type="ARBA" id="ARBA00022448"/>
    </source>
</evidence>
<dbReference type="GO" id="GO:0016192">
    <property type="term" value="P:vesicle-mediated transport"/>
    <property type="evidence" value="ECO:0007669"/>
    <property type="project" value="InterPro"/>
</dbReference>
<accession>A0A915EKD2</accession>
<evidence type="ECO:0000313" key="12">
    <source>
        <dbReference type="WBParaSite" id="jg7227"/>
    </source>
</evidence>
<evidence type="ECO:0000313" key="11">
    <source>
        <dbReference type="Proteomes" id="UP000887574"/>
    </source>
</evidence>
<evidence type="ECO:0000256" key="5">
    <source>
        <dbReference type="ARBA" id="ARBA00022927"/>
    </source>
</evidence>